<dbReference type="HOGENOM" id="CLU_2992907_0_0_10"/>
<sequence>MTLRPLYTLNQQHNYKKPGRNTDGADRRAPCVMGRNTTRDRLQHIDGCTKTVTFMRP</sequence>
<evidence type="ECO:0000313" key="2">
    <source>
        <dbReference type="EMBL" id="EGC20786.1"/>
    </source>
</evidence>
<dbReference type="AlphaFoldDB" id="F0F524"/>
<protein>
    <submittedName>
        <fullName evidence="2">Uncharacterized protein</fullName>
    </submittedName>
</protein>
<proteinExistence type="predicted"/>
<dbReference type="EMBL" id="AEWX01000009">
    <property type="protein sequence ID" value="EGC20786.1"/>
    <property type="molecule type" value="Genomic_DNA"/>
</dbReference>
<reference evidence="2 3" key="1">
    <citation type="submission" date="2011-01" db="EMBL/GenBank/DDBJ databases">
        <authorList>
            <person name="Muzny D."/>
            <person name="Qin X."/>
            <person name="Deng J."/>
            <person name="Jiang H."/>
            <person name="Liu Y."/>
            <person name="Qu J."/>
            <person name="Song X.-Z."/>
            <person name="Zhang L."/>
            <person name="Thornton R."/>
            <person name="Coyle M."/>
            <person name="Francisco L."/>
            <person name="Jackson L."/>
            <person name="Javaid M."/>
            <person name="Korchina V."/>
            <person name="Kovar C."/>
            <person name="Mata R."/>
            <person name="Mathew T."/>
            <person name="Ngo R."/>
            <person name="Nguyen L."/>
            <person name="Nguyen N."/>
            <person name="Okwuonu G."/>
            <person name="Ongeri F."/>
            <person name="Pham C."/>
            <person name="Simmons D."/>
            <person name="Wilczek-Boney K."/>
            <person name="Hale W."/>
            <person name="Jakkamsetti A."/>
            <person name="Pham P."/>
            <person name="Ruth R."/>
            <person name="San Lucas F."/>
            <person name="Warren J."/>
            <person name="Zhang J."/>
            <person name="Zhao Z."/>
            <person name="Zhou C."/>
            <person name="Zhu D."/>
            <person name="Lee S."/>
            <person name="Bess C."/>
            <person name="Blankenburg K."/>
            <person name="Forbes L."/>
            <person name="Fu Q."/>
            <person name="Gubbala S."/>
            <person name="Hirani K."/>
            <person name="Jayaseelan J.C."/>
            <person name="Lara F."/>
            <person name="Munidasa M."/>
            <person name="Palculict T."/>
            <person name="Patil S."/>
            <person name="Pu L.-L."/>
            <person name="Saada N."/>
            <person name="Tang L."/>
            <person name="Weissenberger G."/>
            <person name="Zhu Y."/>
            <person name="Hemphill L."/>
            <person name="Shang Y."/>
            <person name="Youmans B."/>
            <person name="Ayvaz T."/>
            <person name="Ross M."/>
            <person name="Santibanez J."/>
            <person name="Aqrawi P."/>
            <person name="Gross S."/>
            <person name="Joshi V."/>
            <person name="Fowler G."/>
            <person name="Nazareth L."/>
            <person name="Reid J."/>
            <person name="Worley K."/>
            <person name="Petrosino J."/>
            <person name="Highlander S."/>
            <person name="Gibbs R."/>
        </authorList>
    </citation>
    <scope>NUCLEOTIDE SEQUENCE [LARGE SCALE GENOMIC DNA]</scope>
    <source>
        <strain evidence="2 3">DSM 16608</strain>
    </source>
</reference>
<keyword evidence="3" id="KW-1185">Reference proteome</keyword>
<gene>
    <name evidence="2" type="ORF">HMPREF9141_0690</name>
</gene>
<dbReference type="STRING" id="888743.HMPREF9141_0690"/>
<name>F0F524_9BACT</name>
<evidence type="ECO:0000256" key="1">
    <source>
        <dbReference type="SAM" id="MobiDB-lite"/>
    </source>
</evidence>
<feature type="region of interest" description="Disordered" evidence="1">
    <location>
        <begin position="1"/>
        <end position="30"/>
    </location>
</feature>
<evidence type="ECO:0000313" key="3">
    <source>
        <dbReference type="Proteomes" id="UP000005697"/>
    </source>
</evidence>
<accession>F0F524</accession>
<comment type="caution">
    <text evidence="2">The sequence shown here is derived from an EMBL/GenBank/DDBJ whole genome shotgun (WGS) entry which is preliminary data.</text>
</comment>
<organism evidence="2 3">
    <name type="scientific">Prevotella multiformis DSM 16608</name>
    <dbReference type="NCBI Taxonomy" id="888743"/>
    <lineage>
        <taxon>Bacteria</taxon>
        <taxon>Pseudomonadati</taxon>
        <taxon>Bacteroidota</taxon>
        <taxon>Bacteroidia</taxon>
        <taxon>Bacteroidales</taxon>
        <taxon>Prevotellaceae</taxon>
        <taxon>Prevotella</taxon>
    </lineage>
</organism>
<dbReference type="Proteomes" id="UP000005697">
    <property type="component" value="Unassembled WGS sequence"/>
</dbReference>